<dbReference type="CDD" id="cd07043">
    <property type="entry name" value="STAS_anti-anti-sigma_factors"/>
    <property type="match status" value="1"/>
</dbReference>
<proteinExistence type="inferred from homology"/>
<dbReference type="Gene3D" id="3.30.750.24">
    <property type="entry name" value="STAS domain"/>
    <property type="match status" value="1"/>
</dbReference>
<dbReference type="PANTHER" id="PTHR33495">
    <property type="entry name" value="ANTI-SIGMA FACTOR ANTAGONIST TM_1081-RELATED-RELATED"/>
    <property type="match status" value="1"/>
</dbReference>
<comment type="caution">
    <text evidence="4">The sequence shown here is derived from an EMBL/GenBank/DDBJ whole genome shotgun (WGS) entry which is preliminary data.</text>
</comment>
<name>A0A7W0CFE5_9ACTN</name>
<accession>A0A7W0CFE5</accession>
<evidence type="ECO:0000313" key="5">
    <source>
        <dbReference type="Proteomes" id="UP000530928"/>
    </source>
</evidence>
<gene>
    <name evidence="4" type="ORF">HNR30_001528</name>
</gene>
<dbReference type="EMBL" id="JACDUR010000002">
    <property type="protein sequence ID" value="MBA2890187.1"/>
    <property type="molecule type" value="Genomic_DNA"/>
</dbReference>
<reference evidence="4 5" key="1">
    <citation type="submission" date="2020-07" db="EMBL/GenBank/DDBJ databases">
        <title>Genomic Encyclopedia of Type Strains, Phase IV (KMG-IV): sequencing the most valuable type-strain genomes for metagenomic binning, comparative biology and taxonomic classification.</title>
        <authorList>
            <person name="Goeker M."/>
        </authorList>
    </citation>
    <scope>NUCLEOTIDE SEQUENCE [LARGE SCALE GENOMIC DNA]</scope>
    <source>
        <strain evidence="4 5">DSM 45533</strain>
    </source>
</reference>
<evidence type="ECO:0000259" key="3">
    <source>
        <dbReference type="PROSITE" id="PS50801"/>
    </source>
</evidence>
<evidence type="ECO:0000256" key="1">
    <source>
        <dbReference type="ARBA" id="ARBA00009013"/>
    </source>
</evidence>
<evidence type="ECO:0000256" key="2">
    <source>
        <dbReference type="RuleBase" id="RU003749"/>
    </source>
</evidence>
<organism evidence="4 5">
    <name type="scientific">Nonomuraea soli</name>
    <dbReference type="NCBI Taxonomy" id="1032476"/>
    <lineage>
        <taxon>Bacteria</taxon>
        <taxon>Bacillati</taxon>
        <taxon>Actinomycetota</taxon>
        <taxon>Actinomycetes</taxon>
        <taxon>Streptosporangiales</taxon>
        <taxon>Streptosporangiaceae</taxon>
        <taxon>Nonomuraea</taxon>
    </lineage>
</organism>
<keyword evidence="5" id="KW-1185">Reference proteome</keyword>
<dbReference type="PROSITE" id="PS50801">
    <property type="entry name" value="STAS"/>
    <property type="match status" value="1"/>
</dbReference>
<dbReference type="RefSeq" id="WP_181609031.1">
    <property type="nucleotide sequence ID" value="NZ_BAABAM010000006.1"/>
</dbReference>
<dbReference type="PANTHER" id="PTHR33495:SF2">
    <property type="entry name" value="ANTI-SIGMA FACTOR ANTAGONIST TM_1081-RELATED"/>
    <property type="match status" value="1"/>
</dbReference>
<dbReference type="Proteomes" id="UP000530928">
    <property type="component" value="Unassembled WGS sequence"/>
</dbReference>
<protein>
    <recommendedName>
        <fullName evidence="2">Anti-sigma factor antagonist</fullName>
    </recommendedName>
</protein>
<dbReference type="SUPFAM" id="SSF52091">
    <property type="entry name" value="SpoIIaa-like"/>
    <property type="match status" value="1"/>
</dbReference>
<dbReference type="InterPro" id="IPR036513">
    <property type="entry name" value="STAS_dom_sf"/>
</dbReference>
<feature type="domain" description="STAS" evidence="3">
    <location>
        <begin position="4"/>
        <end position="112"/>
    </location>
</feature>
<dbReference type="InterPro" id="IPR003658">
    <property type="entry name" value="Anti-sigma_ant"/>
</dbReference>
<comment type="similarity">
    <text evidence="1 2">Belongs to the anti-sigma-factor antagonist family.</text>
</comment>
<dbReference type="AlphaFoldDB" id="A0A7W0CFE5"/>
<sequence>MTSLMLTSERVPRGTVIRPCGEVDATNAAALAAALDEARHHGGALILDLRELGFLDSTGLKALLTAYNLAKDEGRGFHLADPHPHVHRLLQITGLLPVLRPHSSVEQALRAVAGEGLPAGA</sequence>
<dbReference type="Pfam" id="PF01740">
    <property type="entry name" value="STAS"/>
    <property type="match status" value="1"/>
</dbReference>
<dbReference type="InterPro" id="IPR002645">
    <property type="entry name" value="STAS_dom"/>
</dbReference>
<evidence type="ECO:0000313" key="4">
    <source>
        <dbReference type="EMBL" id="MBA2890187.1"/>
    </source>
</evidence>
<dbReference type="NCBIfam" id="TIGR00377">
    <property type="entry name" value="ant_ant_sig"/>
    <property type="match status" value="1"/>
</dbReference>
<dbReference type="GO" id="GO:0043856">
    <property type="term" value="F:anti-sigma factor antagonist activity"/>
    <property type="evidence" value="ECO:0007669"/>
    <property type="project" value="InterPro"/>
</dbReference>